<sequence>MRTLLSLLVLLLALPASALDLLPTTLLLPAEGGHSELWLYNPGPGRWQGEVRILAWEQQADAEKLRPSDQILASPARLDLPPGTRQRIWLLPRDRSPIAVEQAYRVLLAPTEPDLPRYSLPLFRGHAVPLAWPELHAGIEPGTSHPFLRLSNAGTVHARLHDLAFVADDGRRTLLLPGLAGYLLAGRERRWALPAHANGYARGHFQARLQDGRVVDLTVPDPAIAASAPSGLTVPDPAIAASAPSGL</sequence>
<evidence type="ECO:0000256" key="1">
    <source>
        <dbReference type="SAM" id="SignalP"/>
    </source>
</evidence>
<evidence type="ECO:0000313" key="2">
    <source>
        <dbReference type="EMBL" id="MDQ7950338.1"/>
    </source>
</evidence>
<dbReference type="AlphaFoldDB" id="A0AAP5EZC0"/>
<dbReference type="PANTHER" id="PTHR30251:SF4">
    <property type="entry name" value="SLR1668 PROTEIN"/>
    <property type="match status" value="1"/>
</dbReference>
<dbReference type="PANTHER" id="PTHR30251">
    <property type="entry name" value="PILUS ASSEMBLY CHAPERONE"/>
    <property type="match status" value="1"/>
</dbReference>
<keyword evidence="1" id="KW-0732">Signal</keyword>
<feature type="signal peptide" evidence="1">
    <location>
        <begin position="1"/>
        <end position="18"/>
    </location>
</feature>
<evidence type="ECO:0000313" key="3">
    <source>
        <dbReference type="Proteomes" id="UP001240529"/>
    </source>
</evidence>
<dbReference type="Gene3D" id="2.60.40.10">
    <property type="entry name" value="Immunoglobulins"/>
    <property type="match status" value="1"/>
</dbReference>
<dbReference type="EMBL" id="JAVIAC010000001">
    <property type="protein sequence ID" value="MDQ7950338.1"/>
    <property type="molecule type" value="Genomic_DNA"/>
</dbReference>
<feature type="chain" id="PRO_5043033833" evidence="1">
    <location>
        <begin position="19"/>
        <end position="247"/>
    </location>
</feature>
<proteinExistence type="predicted"/>
<protein>
    <submittedName>
        <fullName evidence="2">Molecular chaperone</fullName>
    </submittedName>
</protein>
<organism evidence="2 3">
    <name type="scientific">Stenotrophomonas geniculata</name>
    <dbReference type="NCBI Taxonomy" id="86188"/>
    <lineage>
        <taxon>Bacteria</taxon>
        <taxon>Pseudomonadati</taxon>
        <taxon>Pseudomonadota</taxon>
        <taxon>Gammaproteobacteria</taxon>
        <taxon>Lysobacterales</taxon>
        <taxon>Lysobacteraceae</taxon>
        <taxon>Stenotrophomonas</taxon>
    </lineage>
</organism>
<dbReference type="SUPFAM" id="SSF49354">
    <property type="entry name" value="PapD-like"/>
    <property type="match status" value="1"/>
</dbReference>
<comment type="caution">
    <text evidence="2">The sequence shown here is derived from an EMBL/GenBank/DDBJ whole genome shotgun (WGS) entry which is preliminary data.</text>
</comment>
<name>A0AAP5EZC0_9GAMM</name>
<dbReference type="RefSeq" id="WP_197597644.1">
    <property type="nucleotide sequence ID" value="NZ_JAUZEA010000001.1"/>
</dbReference>
<dbReference type="InterPro" id="IPR008962">
    <property type="entry name" value="PapD-like_sf"/>
</dbReference>
<dbReference type="Proteomes" id="UP001240529">
    <property type="component" value="Unassembled WGS sequence"/>
</dbReference>
<dbReference type="InterPro" id="IPR013783">
    <property type="entry name" value="Ig-like_fold"/>
</dbReference>
<gene>
    <name evidence="2" type="ORF">Q0031_00870</name>
</gene>
<reference evidence="2" key="1">
    <citation type="submission" date="2023-07" db="EMBL/GenBank/DDBJ databases">
        <authorList>
            <person name="Shahid S."/>
            <person name="Akbar M.Y."/>
            <person name="Ajmal W."/>
            <person name="Ansari A."/>
            <person name="Ghazanfar S."/>
        </authorList>
    </citation>
    <scope>NUCLEOTIDE SEQUENCE</scope>
    <source>
        <strain evidence="2">NIGAB</strain>
    </source>
</reference>
<accession>A0AAP5EZC0</accession>
<dbReference type="InterPro" id="IPR050643">
    <property type="entry name" value="Periplasmic_pilus_chap"/>
</dbReference>